<evidence type="ECO:0000313" key="1">
    <source>
        <dbReference type="EMBL" id="MPC36101.1"/>
    </source>
</evidence>
<reference evidence="1 2" key="1">
    <citation type="submission" date="2019-05" db="EMBL/GenBank/DDBJ databases">
        <title>Another draft genome of Portunus trituberculatus and its Hox gene families provides insights of decapod evolution.</title>
        <authorList>
            <person name="Jeong J.-H."/>
            <person name="Song I."/>
            <person name="Kim S."/>
            <person name="Choi T."/>
            <person name="Kim D."/>
            <person name="Ryu S."/>
            <person name="Kim W."/>
        </authorList>
    </citation>
    <scope>NUCLEOTIDE SEQUENCE [LARGE SCALE GENOMIC DNA]</scope>
    <source>
        <tissue evidence="1">Muscle</tissue>
    </source>
</reference>
<name>A0A5B7ENP7_PORTR</name>
<dbReference type="Proteomes" id="UP000324222">
    <property type="component" value="Unassembled WGS sequence"/>
</dbReference>
<dbReference type="AlphaFoldDB" id="A0A5B7ENP7"/>
<dbReference type="EMBL" id="VSRR010003426">
    <property type="protein sequence ID" value="MPC36101.1"/>
    <property type="molecule type" value="Genomic_DNA"/>
</dbReference>
<evidence type="ECO:0000313" key="2">
    <source>
        <dbReference type="Proteomes" id="UP000324222"/>
    </source>
</evidence>
<proteinExistence type="predicted"/>
<sequence>MGQQFFLSLLPLPQSRSLLLEFVRHSQVQPSAPEGDTVQYLFIPSPVLGSPLTHPRPVSFIQTIMRYHSLLLIPCRLPHTCARLTLLLRHRVDR</sequence>
<accession>A0A5B7ENP7</accession>
<protein>
    <submittedName>
        <fullName evidence="1">Uncharacterized protein</fullName>
    </submittedName>
</protein>
<keyword evidence="2" id="KW-1185">Reference proteome</keyword>
<comment type="caution">
    <text evidence="1">The sequence shown here is derived from an EMBL/GenBank/DDBJ whole genome shotgun (WGS) entry which is preliminary data.</text>
</comment>
<gene>
    <name evidence="1" type="ORF">E2C01_029548</name>
</gene>
<organism evidence="1 2">
    <name type="scientific">Portunus trituberculatus</name>
    <name type="common">Swimming crab</name>
    <name type="synonym">Neptunus trituberculatus</name>
    <dbReference type="NCBI Taxonomy" id="210409"/>
    <lineage>
        <taxon>Eukaryota</taxon>
        <taxon>Metazoa</taxon>
        <taxon>Ecdysozoa</taxon>
        <taxon>Arthropoda</taxon>
        <taxon>Crustacea</taxon>
        <taxon>Multicrustacea</taxon>
        <taxon>Malacostraca</taxon>
        <taxon>Eumalacostraca</taxon>
        <taxon>Eucarida</taxon>
        <taxon>Decapoda</taxon>
        <taxon>Pleocyemata</taxon>
        <taxon>Brachyura</taxon>
        <taxon>Eubrachyura</taxon>
        <taxon>Portunoidea</taxon>
        <taxon>Portunidae</taxon>
        <taxon>Portuninae</taxon>
        <taxon>Portunus</taxon>
    </lineage>
</organism>